<dbReference type="PROSITE" id="PS00523">
    <property type="entry name" value="SULFATASE_1"/>
    <property type="match status" value="1"/>
</dbReference>
<dbReference type="Gene3D" id="3.40.720.10">
    <property type="entry name" value="Alkaline Phosphatase, subunit A"/>
    <property type="match status" value="1"/>
</dbReference>
<dbReference type="Pfam" id="PF00884">
    <property type="entry name" value="Sulfatase"/>
    <property type="match status" value="1"/>
</dbReference>
<dbReference type="InterPro" id="IPR000917">
    <property type="entry name" value="Sulfatase_N"/>
</dbReference>
<dbReference type="GO" id="GO:0016787">
    <property type="term" value="F:hydrolase activity"/>
    <property type="evidence" value="ECO:0007669"/>
    <property type="project" value="UniProtKB-KW"/>
</dbReference>
<keyword evidence="2 5" id="KW-0732">Signal</keyword>
<protein>
    <submittedName>
        <fullName evidence="7">Arylsulfatase</fullName>
    </submittedName>
</protein>
<accession>A0A6C2UHX0</accession>
<dbReference type="PANTHER" id="PTHR43108">
    <property type="entry name" value="N-ACETYLGLUCOSAMINE-6-SULFATASE FAMILY MEMBER"/>
    <property type="match status" value="1"/>
</dbReference>
<proteinExistence type="inferred from homology"/>
<evidence type="ECO:0000313" key="7">
    <source>
        <dbReference type="EMBL" id="VGO18924.1"/>
    </source>
</evidence>
<feature type="signal peptide" evidence="5">
    <location>
        <begin position="1"/>
        <end position="18"/>
    </location>
</feature>
<evidence type="ECO:0000256" key="5">
    <source>
        <dbReference type="SAM" id="SignalP"/>
    </source>
</evidence>
<dbReference type="Proteomes" id="UP000346198">
    <property type="component" value="Unassembled WGS sequence"/>
</dbReference>
<dbReference type="PANTHER" id="PTHR43108:SF6">
    <property type="entry name" value="N-SULPHOGLUCOSAMINE SULPHOHYDROLASE"/>
    <property type="match status" value="1"/>
</dbReference>
<evidence type="ECO:0000256" key="4">
    <source>
        <dbReference type="ARBA" id="ARBA00023180"/>
    </source>
</evidence>
<feature type="chain" id="PRO_5028925552" evidence="5">
    <location>
        <begin position="19"/>
        <end position="552"/>
    </location>
</feature>
<organism evidence="7 8">
    <name type="scientific">Pontiella sulfatireligans</name>
    <dbReference type="NCBI Taxonomy" id="2750658"/>
    <lineage>
        <taxon>Bacteria</taxon>
        <taxon>Pseudomonadati</taxon>
        <taxon>Kiritimatiellota</taxon>
        <taxon>Kiritimatiellia</taxon>
        <taxon>Kiritimatiellales</taxon>
        <taxon>Pontiellaceae</taxon>
        <taxon>Pontiella</taxon>
    </lineage>
</organism>
<feature type="domain" description="Sulfatase N-terminal" evidence="6">
    <location>
        <begin position="22"/>
        <end position="384"/>
    </location>
</feature>
<keyword evidence="4" id="KW-0325">Glycoprotein</keyword>
<dbReference type="RefSeq" id="WP_136060367.1">
    <property type="nucleotide sequence ID" value="NZ_CAAHFH010000001.1"/>
</dbReference>
<dbReference type="AlphaFoldDB" id="A0A6C2UHX0"/>
<evidence type="ECO:0000259" key="6">
    <source>
        <dbReference type="Pfam" id="PF00884"/>
    </source>
</evidence>
<evidence type="ECO:0000256" key="3">
    <source>
        <dbReference type="ARBA" id="ARBA00022801"/>
    </source>
</evidence>
<keyword evidence="8" id="KW-1185">Reference proteome</keyword>
<dbReference type="PROSITE" id="PS00149">
    <property type="entry name" value="SULFATASE_2"/>
    <property type="match status" value="1"/>
</dbReference>
<evidence type="ECO:0000313" key="8">
    <source>
        <dbReference type="Proteomes" id="UP000346198"/>
    </source>
</evidence>
<dbReference type="InterPro" id="IPR017850">
    <property type="entry name" value="Alkaline_phosphatase_core_sf"/>
</dbReference>
<comment type="similarity">
    <text evidence="1">Belongs to the sulfatase family.</text>
</comment>
<dbReference type="EMBL" id="CAAHFH010000001">
    <property type="protein sequence ID" value="VGO18924.1"/>
    <property type="molecule type" value="Genomic_DNA"/>
</dbReference>
<dbReference type="InterPro" id="IPR024607">
    <property type="entry name" value="Sulfatase_CS"/>
</dbReference>
<sequence>MKLLKFIPLLFIGSSLYAAEQPNILFVMSDDHTSQAIGVYGGRLAGLDPTPTIDSLAKEGMVMDNAFCQNAICTPSRASIMTGQSSAVNGCETLGRRLEKEKQYLAIEMKKAGYDTAVIGKWHLGARPEAFDYWKVLPGQGAYFDPIFAETGATGTFTGNKGIMHDAVQMKGHSSDCIADSALDWFKTMRNPDKPFFLKLHFKAPHGGFDYAPRYESYLAGVEIPEPENLFELGNHGSIATRGHNDELLTYIGSSVSPRHRERNYCMSIMKKDPSLTVEAATKIAYQTYMKKYLRCVKGVDDNLKRVIDYLKAEGLYENTVIMYTGDQGFYLGEHDYIDKRWPYDESMRMPFIVRFPTAVKTGRSDAIVENIDYAPTMLDFAGVPTPDYMQGKSFKSILETGQEPDGWKQSAYYHYWMHMSAHFNPACIALRDKRYKLILYYGCVSKSKVPETPPAWEFYDLKSDPSEMNNQVDNPEYKDVIAKLKVELKNRRTELGEYSAEKNQYNAVIDEFWDYGPEQRAKAIEVSAAYATSKPMRKEMKSKGKKKKETK</sequence>
<name>A0A6C2UHX0_9BACT</name>
<dbReference type="CDD" id="cd16031">
    <property type="entry name" value="G6S_like"/>
    <property type="match status" value="1"/>
</dbReference>
<reference evidence="7 8" key="1">
    <citation type="submission" date="2019-04" db="EMBL/GenBank/DDBJ databases">
        <authorList>
            <person name="Van Vliet M D."/>
        </authorList>
    </citation>
    <scope>NUCLEOTIDE SEQUENCE [LARGE SCALE GENOMIC DNA]</scope>
    <source>
        <strain evidence="7 8">F21</strain>
    </source>
</reference>
<keyword evidence="3" id="KW-0378">Hydrolase</keyword>
<dbReference type="SUPFAM" id="SSF53649">
    <property type="entry name" value="Alkaline phosphatase-like"/>
    <property type="match status" value="1"/>
</dbReference>
<evidence type="ECO:0000256" key="2">
    <source>
        <dbReference type="ARBA" id="ARBA00022729"/>
    </source>
</evidence>
<evidence type="ECO:0000256" key="1">
    <source>
        <dbReference type="ARBA" id="ARBA00008779"/>
    </source>
</evidence>
<gene>
    <name evidence="7" type="ORF">SCARR_00977</name>
</gene>